<evidence type="ECO:0000313" key="2">
    <source>
        <dbReference type="EMBL" id="KAH7310466.1"/>
    </source>
</evidence>
<protein>
    <recommendedName>
        <fullName evidence="4">F-box domain-containing protein</fullName>
    </recommendedName>
</protein>
<dbReference type="OrthoDB" id="5304511at2759"/>
<sequence length="210" mass="24166">MEQVTTTDITHIMEQPDQESTTHSTRTEHTILSLSSNMEPLEEVNPSSPLENLPPELRIHILSLIPDLSTLRSLVRASPVMHAQYMHSRNKILSMCFFREMYGAVNVSLELLMHRLGTPFNEYKAVVQRPDGTLAHRPRSNPSAMLTVLNPAHVRIMAAFHLSVMLPKLKERRQRLWREFGHTGRENLKRMFKCASGNFYILEIARVVRT</sequence>
<name>A0A8K0SK21_9HYPO</name>
<evidence type="ECO:0008006" key="4">
    <source>
        <dbReference type="Google" id="ProtNLM"/>
    </source>
</evidence>
<organism evidence="2 3">
    <name type="scientific">Stachybotrys elegans</name>
    <dbReference type="NCBI Taxonomy" id="80388"/>
    <lineage>
        <taxon>Eukaryota</taxon>
        <taxon>Fungi</taxon>
        <taxon>Dikarya</taxon>
        <taxon>Ascomycota</taxon>
        <taxon>Pezizomycotina</taxon>
        <taxon>Sordariomycetes</taxon>
        <taxon>Hypocreomycetidae</taxon>
        <taxon>Hypocreales</taxon>
        <taxon>Stachybotryaceae</taxon>
        <taxon>Stachybotrys</taxon>
    </lineage>
</organism>
<dbReference type="AlphaFoldDB" id="A0A8K0SK21"/>
<gene>
    <name evidence="2" type="ORF">B0I35DRAFT_411980</name>
</gene>
<keyword evidence="3" id="KW-1185">Reference proteome</keyword>
<proteinExistence type="predicted"/>
<evidence type="ECO:0000256" key="1">
    <source>
        <dbReference type="SAM" id="MobiDB-lite"/>
    </source>
</evidence>
<feature type="region of interest" description="Disordered" evidence="1">
    <location>
        <begin position="1"/>
        <end position="25"/>
    </location>
</feature>
<evidence type="ECO:0000313" key="3">
    <source>
        <dbReference type="Proteomes" id="UP000813444"/>
    </source>
</evidence>
<reference evidence="2" key="1">
    <citation type="journal article" date="2021" name="Nat. Commun.">
        <title>Genetic determinants of endophytism in the Arabidopsis root mycobiome.</title>
        <authorList>
            <person name="Mesny F."/>
            <person name="Miyauchi S."/>
            <person name="Thiergart T."/>
            <person name="Pickel B."/>
            <person name="Atanasova L."/>
            <person name="Karlsson M."/>
            <person name="Huettel B."/>
            <person name="Barry K.W."/>
            <person name="Haridas S."/>
            <person name="Chen C."/>
            <person name="Bauer D."/>
            <person name="Andreopoulos W."/>
            <person name="Pangilinan J."/>
            <person name="LaButti K."/>
            <person name="Riley R."/>
            <person name="Lipzen A."/>
            <person name="Clum A."/>
            <person name="Drula E."/>
            <person name="Henrissat B."/>
            <person name="Kohler A."/>
            <person name="Grigoriev I.V."/>
            <person name="Martin F.M."/>
            <person name="Hacquard S."/>
        </authorList>
    </citation>
    <scope>NUCLEOTIDE SEQUENCE</scope>
    <source>
        <strain evidence="2">MPI-CAGE-CH-0235</strain>
    </source>
</reference>
<dbReference type="Proteomes" id="UP000813444">
    <property type="component" value="Unassembled WGS sequence"/>
</dbReference>
<accession>A0A8K0SK21</accession>
<dbReference type="EMBL" id="JAGPNK010000012">
    <property type="protein sequence ID" value="KAH7310466.1"/>
    <property type="molecule type" value="Genomic_DNA"/>
</dbReference>
<comment type="caution">
    <text evidence="2">The sequence shown here is derived from an EMBL/GenBank/DDBJ whole genome shotgun (WGS) entry which is preliminary data.</text>
</comment>